<organism evidence="3 4">
    <name type="scientific">Riccia sorocarpa</name>
    <dbReference type="NCBI Taxonomy" id="122646"/>
    <lineage>
        <taxon>Eukaryota</taxon>
        <taxon>Viridiplantae</taxon>
        <taxon>Streptophyta</taxon>
        <taxon>Embryophyta</taxon>
        <taxon>Marchantiophyta</taxon>
        <taxon>Marchantiopsida</taxon>
        <taxon>Marchantiidae</taxon>
        <taxon>Marchantiales</taxon>
        <taxon>Ricciaceae</taxon>
        <taxon>Riccia</taxon>
    </lineage>
</organism>
<dbReference type="Proteomes" id="UP001633002">
    <property type="component" value="Unassembled WGS sequence"/>
</dbReference>
<keyword evidence="1" id="KW-0862">Zinc</keyword>
<dbReference type="PROSITE" id="PS51501">
    <property type="entry name" value="ZF_DNL"/>
    <property type="match status" value="1"/>
</dbReference>
<dbReference type="AlphaFoldDB" id="A0ABD3HKA6"/>
<keyword evidence="1" id="KW-0863">Zinc-finger</keyword>
<feature type="domain" description="DNL-type" evidence="2">
    <location>
        <begin position="120"/>
        <end position="191"/>
    </location>
</feature>
<evidence type="ECO:0000313" key="4">
    <source>
        <dbReference type="Proteomes" id="UP001633002"/>
    </source>
</evidence>
<dbReference type="EMBL" id="JBJQOH010000003">
    <property type="protein sequence ID" value="KAL3690730.1"/>
    <property type="molecule type" value="Genomic_DNA"/>
</dbReference>
<gene>
    <name evidence="3" type="ORF">R1sor_004381</name>
</gene>
<dbReference type="PANTHER" id="PTHR20922:SF19">
    <property type="entry name" value="F24J5.3"/>
    <property type="match status" value="1"/>
</dbReference>
<dbReference type="Pfam" id="PF05180">
    <property type="entry name" value="zf-DNL"/>
    <property type="match status" value="1"/>
</dbReference>
<sequence length="191" mass="20709">MAAASVTVPSVLQASFCSGIESRSSRKGAAVSAVSFSAKTAYTSVSSVFPSVIHPRNYSCCSKLHAKSARHVLRAAARSEGEIRHFGAHEALKVIAGLYNFDCQSFAAAEKINPVWFWLGGAPHVEIAYVLDLVRLAVSLTSLPRLINPEAYRRGTVFVQCAGCEAYHQLVDNLNLIEEFDFRKENGSSAE</sequence>
<name>A0ABD3HKA6_9MARC</name>
<evidence type="ECO:0000313" key="3">
    <source>
        <dbReference type="EMBL" id="KAL3690730.1"/>
    </source>
</evidence>
<accession>A0ABD3HKA6</accession>
<evidence type="ECO:0000259" key="2">
    <source>
        <dbReference type="PROSITE" id="PS51501"/>
    </source>
</evidence>
<dbReference type="InterPro" id="IPR024158">
    <property type="entry name" value="Mt_import_TIM15"/>
</dbReference>
<reference evidence="3 4" key="1">
    <citation type="submission" date="2024-09" db="EMBL/GenBank/DDBJ databases">
        <title>Chromosome-scale assembly of Riccia sorocarpa.</title>
        <authorList>
            <person name="Paukszto L."/>
        </authorList>
    </citation>
    <scope>NUCLEOTIDE SEQUENCE [LARGE SCALE GENOMIC DNA]</scope>
    <source>
        <strain evidence="3">LP-2024</strain>
        <tissue evidence="3">Aerial parts of the thallus</tissue>
    </source>
</reference>
<evidence type="ECO:0000256" key="1">
    <source>
        <dbReference type="PROSITE-ProRule" id="PRU00834"/>
    </source>
</evidence>
<proteinExistence type="predicted"/>
<keyword evidence="4" id="KW-1185">Reference proteome</keyword>
<keyword evidence="1" id="KW-0479">Metal-binding</keyword>
<dbReference type="InterPro" id="IPR007853">
    <property type="entry name" value="Znf_DNL-typ"/>
</dbReference>
<comment type="caution">
    <text evidence="3">The sequence shown here is derived from an EMBL/GenBank/DDBJ whole genome shotgun (WGS) entry which is preliminary data.</text>
</comment>
<dbReference type="PANTHER" id="PTHR20922">
    <property type="entry name" value="DNL-TYPE ZINC FINGER PROTEIN"/>
    <property type="match status" value="1"/>
</dbReference>
<protein>
    <recommendedName>
        <fullName evidence="2">DNL-type domain-containing protein</fullName>
    </recommendedName>
</protein>
<dbReference type="GO" id="GO:0008270">
    <property type="term" value="F:zinc ion binding"/>
    <property type="evidence" value="ECO:0007669"/>
    <property type="project" value="UniProtKB-KW"/>
</dbReference>